<name>A0A6U3UX46_9STRA</name>
<dbReference type="EMBL" id="HBGN01036179">
    <property type="protein sequence ID" value="CAD9353884.1"/>
    <property type="molecule type" value="Transcribed_RNA"/>
</dbReference>
<dbReference type="InterPro" id="IPR048627">
    <property type="entry name" value="Sec10_HB"/>
</dbReference>
<feature type="region of interest" description="Disordered" evidence="1">
    <location>
        <begin position="528"/>
        <end position="558"/>
    </location>
</feature>
<evidence type="ECO:0000259" key="2">
    <source>
        <dbReference type="Pfam" id="PF07393"/>
    </source>
</evidence>
<reference evidence="3" key="1">
    <citation type="submission" date="2021-01" db="EMBL/GenBank/DDBJ databases">
        <authorList>
            <person name="Corre E."/>
            <person name="Pelletier E."/>
            <person name="Niang G."/>
            <person name="Scheremetjew M."/>
            <person name="Finn R."/>
            <person name="Kale V."/>
            <person name="Holt S."/>
            <person name="Cochrane G."/>
            <person name="Meng A."/>
            <person name="Brown T."/>
            <person name="Cohen L."/>
        </authorList>
    </citation>
    <scope>NUCLEOTIDE SEQUENCE</scope>
    <source>
        <strain evidence="4">GSO104</strain>
        <strain evidence="3">Pop2</strain>
    </source>
</reference>
<feature type="compositionally biased region" description="Basic and acidic residues" evidence="1">
    <location>
        <begin position="77"/>
        <end position="90"/>
    </location>
</feature>
<protein>
    <recommendedName>
        <fullName evidence="2">Exocyst complex component Sec10-like alpha-helical bundle domain-containing protein</fullName>
    </recommendedName>
</protein>
<organism evidence="3">
    <name type="scientific">Ditylum brightwellii</name>
    <dbReference type="NCBI Taxonomy" id="49249"/>
    <lineage>
        <taxon>Eukaryota</taxon>
        <taxon>Sar</taxon>
        <taxon>Stramenopiles</taxon>
        <taxon>Ochrophyta</taxon>
        <taxon>Bacillariophyta</taxon>
        <taxon>Mediophyceae</taxon>
        <taxon>Lithodesmiophycidae</taxon>
        <taxon>Lithodesmiales</taxon>
        <taxon>Lithodesmiaceae</taxon>
        <taxon>Ditylum</taxon>
    </lineage>
</organism>
<dbReference type="Pfam" id="PF07393">
    <property type="entry name" value="Sec10_HB"/>
    <property type="match status" value="1"/>
</dbReference>
<gene>
    <name evidence="4" type="ORF">DBRI00130_LOCUS2205</name>
    <name evidence="3" type="ORF">DBRI1063_LOCUS23203</name>
</gene>
<feature type="compositionally biased region" description="Polar residues" evidence="1">
    <location>
        <begin position="13"/>
        <end position="35"/>
    </location>
</feature>
<dbReference type="GO" id="GO:0006893">
    <property type="term" value="P:Golgi to plasma membrane transport"/>
    <property type="evidence" value="ECO:0007669"/>
    <property type="project" value="TreeGrafter"/>
</dbReference>
<feature type="domain" description="Exocyst complex component Sec10-like alpha-helical bundle" evidence="2">
    <location>
        <begin position="1035"/>
        <end position="1167"/>
    </location>
</feature>
<evidence type="ECO:0000313" key="4">
    <source>
        <dbReference type="EMBL" id="CAE4582362.1"/>
    </source>
</evidence>
<dbReference type="InterPro" id="IPR009976">
    <property type="entry name" value="Sec10-like"/>
</dbReference>
<dbReference type="AlphaFoldDB" id="A0A6U3UX46"/>
<dbReference type="GO" id="GO:0000145">
    <property type="term" value="C:exocyst"/>
    <property type="evidence" value="ECO:0007669"/>
    <property type="project" value="TreeGrafter"/>
</dbReference>
<feature type="region of interest" description="Disordered" evidence="1">
    <location>
        <begin position="1"/>
        <end position="105"/>
    </location>
</feature>
<dbReference type="PANTHER" id="PTHR12100:SF0">
    <property type="entry name" value="EXOCYST COMPLEX COMPONENT 5"/>
    <property type="match status" value="1"/>
</dbReference>
<evidence type="ECO:0000256" key="1">
    <source>
        <dbReference type="SAM" id="MobiDB-lite"/>
    </source>
</evidence>
<dbReference type="PANTHER" id="PTHR12100">
    <property type="entry name" value="SEC10"/>
    <property type="match status" value="1"/>
</dbReference>
<feature type="compositionally biased region" description="Acidic residues" evidence="1">
    <location>
        <begin position="540"/>
        <end position="558"/>
    </location>
</feature>
<sequence>MSDRGYRHAASSGRGTPTEGTASAAISSMQTQMNQSDREVSGRGGRRSTSQGWEFMEEEKQRYKNSNAEEGEEDNEVMDRSEEREADTNKGKVRKGGGDEGNEIAGEMTTNDMEIPEEYLYDPFAAEPSLDNLRSINPQTGTLKQLLSAADADVLLHSARIRAVLLNDPSLLRTYNPENDETYLNRRNRSITRDVEVRALREEARNIMRDIDLGPTSQHMTAYEISREKLDRWQRALELYVHCPDDSDIDLLGLLEKLCEGCSEEEELSEALSQASQMCTSLVEQTSLAVRDATEDAAEAEDAYHIRLEAHSILTRRVCEQSDAIEEQFRTNGRAALKIGQQLELAEAKRRQCESASFLIKTWWMMENLAEQEELSGEEIQVNEEVRGYTPHSSCKMDPLFTKVEHSLEAARALKALRTVVKSRGNSASGSLLDPGAIRRFEVTSRLIQRTSAALEARLLNSFSEVYSEGGVYDFSSEEAASRKGRLNWVLLRELAEALMCFDSGRSLHKRYVHMVVTSRFPELFNDHTKDGVGMGGDSGENDSNEEGGSDDEDVDAGEFDADETRSKLSSLFHRVTEVCTAEFSLIAHVFGTSSTSSTSGSSGYDSFASSSSGADTIPLQVVRALLQRVISDPRNGLQARINDLLESIDKRGDFLAGAKKLDTFVVIHEKAAGLFILLKESAEQMLIPMAQDNDGDRSSGEIRSKNEANARAVSSLIQFLTSQEIALSDGHRRGYLNLELRLLHHECCNALVNVGGAKMLKPQNIEEEPTRPSRRGSIDNFGDLANKTGGATGLAEYRAPIMPLDKRHLKKGRFTDLLNGPLKQAVLRQPLIHATDSLARARLMFGGGQGGGGYVDSTARVILAIYSQMCVFYGQSFLFPIIESLGEMLDINPPSTPPSLPSDDSNPHNLGVDESFWVCIERIHTAAKSFDRELWAEQREGSVRVWEILVGTGSITSLTLAKDRRLRFFQELEEKGEAAILRALDTLSTHIQWILVTGGESMLATGGGKRLGLPNMTSQSNGPYNIPGGSSLEATNSPAVKALTFCLRAQFINIQNALTPQSSSAFWTALSMRLYDILCARLLQHYTVTTVGAVILSRDVEALRSVAMLTGTDHSHWDMLRELLTLYMTPPDALKTMLVGPDGKGLFARAGKDQSLVFMSRRNDYRYKSGQVWRTNNWATGLLEELGVQDPTDGPVNIGLYSAENQRNKS</sequence>
<accession>A0A6U3UX46</accession>
<dbReference type="EMBL" id="HBNS01002742">
    <property type="protein sequence ID" value="CAE4582362.1"/>
    <property type="molecule type" value="Transcribed_RNA"/>
</dbReference>
<proteinExistence type="predicted"/>
<dbReference type="GO" id="GO:0006887">
    <property type="term" value="P:exocytosis"/>
    <property type="evidence" value="ECO:0007669"/>
    <property type="project" value="TreeGrafter"/>
</dbReference>
<evidence type="ECO:0000313" key="3">
    <source>
        <dbReference type="EMBL" id="CAD9353884.1"/>
    </source>
</evidence>